<evidence type="ECO:0000256" key="1">
    <source>
        <dbReference type="ARBA" id="ARBA00001968"/>
    </source>
</evidence>
<dbReference type="OrthoDB" id="2668416at2759"/>
<evidence type="ECO:0000313" key="5">
    <source>
        <dbReference type="RefSeq" id="XP_030377662.1"/>
    </source>
</evidence>
<dbReference type="GO" id="GO:0046872">
    <property type="term" value="F:metal ion binding"/>
    <property type="evidence" value="ECO:0007669"/>
    <property type="project" value="UniProtKB-KW"/>
</dbReference>
<keyword evidence="4" id="KW-1185">Reference proteome</keyword>
<dbReference type="AlphaFoldDB" id="A0A6J2TRS3"/>
<protein>
    <submittedName>
        <fullName evidence="5">Protein ANTAGONIST OF LIKE HETEROCHROMATIN PROTEIN 1-like isoform X1</fullName>
    </submittedName>
</protein>
<feature type="domain" description="DDE Tnp4" evidence="3">
    <location>
        <begin position="195"/>
        <end position="330"/>
    </location>
</feature>
<name>A0A6J2TRS3_DROLE</name>
<keyword evidence="2" id="KW-0479">Metal-binding</keyword>
<reference evidence="5" key="1">
    <citation type="submission" date="2025-08" db="UniProtKB">
        <authorList>
            <consortium name="RefSeq"/>
        </authorList>
    </citation>
    <scope>IDENTIFICATION</scope>
    <source>
        <strain evidence="5">11010-0011.00</strain>
        <tissue evidence="5">Whole body</tissue>
    </source>
</reference>
<accession>A0A6J2TRS3</accession>
<dbReference type="RefSeq" id="XP_030377662.1">
    <property type="nucleotide sequence ID" value="XM_030521802.1"/>
</dbReference>
<organism evidence="4 5">
    <name type="scientific">Drosophila lebanonensis</name>
    <name type="common">Fruit fly</name>
    <name type="synonym">Scaptodrosophila lebanonensis</name>
    <dbReference type="NCBI Taxonomy" id="7225"/>
    <lineage>
        <taxon>Eukaryota</taxon>
        <taxon>Metazoa</taxon>
        <taxon>Ecdysozoa</taxon>
        <taxon>Arthropoda</taxon>
        <taxon>Hexapoda</taxon>
        <taxon>Insecta</taxon>
        <taxon>Pterygota</taxon>
        <taxon>Neoptera</taxon>
        <taxon>Endopterygota</taxon>
        <taxon>Diptera</taxon>
        <taxon>Brachycera</taxon>
        <taxon>Muscomorpha</taxon>
        <taxon>Ephydroidea</taxon>
        <taxon>Drosophilidae</taxon>
        <taxon>Scaptodrosophila</taxon>
    </lineage>
</organism>
<gene>
    <name evidence="5" type="primary">LOC115626429</name>
</gene>
<evidence type="ECO:0000256" key="2">
    <source>
        <dbReference type="ARBA" id="ARBA00022723"/>
    </source>
</evidence>
<proteinExistence type="predicted"/>
<dbReference type="InterPro" id="IPR027806">
    <property type="entry name" value="HARBI1_dom"/>
</dbReference>
<sequence>MDTGQAFVLSFFLDEGLEPNLLAEASQLGITKSLLERRADAAQHEDVNGTDFECVTKDIPVPMLRNQDDQFKEQFRMQRSTFQVLLQATGKAVAGSNEPISHVSLPEKLLYTLRLLSGKVSFREVGEIFAIPKSSGYEIFKWVVSIFNTLLPNYIKWPIFTNSTNGISSLPNVVGVIEEFRIPLKLPIRVANTSERQCHALALQVVSDARSRFLDVHIDVPNDLQCILMKSPLFERLIDTDQDQPLMSEQQHLVGEMSYPLLLNLMTPFPDYGDLTPCHMSYNLAVHLWNAPVERAFASLLSRFQRLQSLDITTLDLACVVVSAACMLHNFILDCGEPLEDITVDFEAMPKSQINMVFEENGQQYWEHTLAAEKKRESLVAGFLRSQ</sequence>
<comment type="cofactor">
    <cofactor evidence="1">
        <name>a divalent metal cation</name>
        <dbReference type="ChEBI" id="CHEBI:60240"/>
    </cofactor>
</comment>
<dbReference type="GeneID" id="115626429"/>
<evidence type="ECO:0000259" key="3">
    <source>
        <dbReference type="Pfam" id="PF13359"/>
    </source>
</evidence>
<evidence type="ECO:0000313" key="4">
    <source>
        <dbReference type="Proteomes" id="UP000504634"/>
    </source>
</evidence>
<dbReference type="Proteomes" id="UP000504634">
    <property type="component" value="Unplaced"/>
</dbReference>
<dbReference type="Pfam" id="PF13359">
    <property type="entry name" value="DDE_Tnp_4"/>
    <property type="match status" value="1"/>
</dbReference>